<organism evidence="1 2">
    <name type="scientific">Amycolatopsis tucumanensis</name>
    <dbReference type="NCBI Taxonomy" id="401106"/>
    <lineage>
        <taxon>Bacteria</taxon>
        <taxon>Bacillati</taxon>
        <taxon>Actinomycetota</taxon>
        <taxon>Actinomycetes</taxon>
        <taxon>Pseudonocardiales</taxon>
        <taxon>Pseudonocardiaceae</taxon>
        <taxon>Amycolatopsis</taxon>
    </lineage>
</organism>
<evidence type="ECO:0000313" key="1">
    <source>
        <dbReference type="EMBL" id="GAA3838497.1"/>
    </source>
</evidence>
<evidence type="ECO:0000313" key="2">
    <source>
        <dbReference type="Proteomes" id="UP001501624"/>
    </source>
</evidence>
<keyword evidence="2" id="KW-1185">Reference proteome</keyword>
<dbReference type="RefSeq" id="WP_237335398.1">
    <property type="nucleotide sequence ID" value="NZ_BAABCM010000011.1"/>
</dbReference>
<accession>A0ABP7JAE7</accession>
<proteinExistence type="predicted"/>
<protein>
    <submittedName>
        <fullName evidence="1">Uncharacterized protein</fullName>
    </submittedName>
</protein>
<reference evidence="2" key="1">
    <citation type="journal article" date="2019" name="Int. J. Syst. Evol. Microbiol.">
        <title>The Global Catalogue of Microorganisms (GCM) 10K type strain sequencing project: providing services to taxonomists for standard genome sequencing and annotation.</title>
        <authorList>
            <consortium name="The Broad Institute Genomics Platform"/>
            <consortium name="The Broad Institute Genome Sequencing Center for Infectious Disease"/>
            <person name="Wu L."/>
            <person name="Ma J."/>
        </authorList>
    </citation>
    <scope>NUCLEOTIDE SEQUENCE [LARGE SCALE GENOMIC DNA]</scope>
    <source>
        <strain evidence="2">JCM 17017</strain>
    </source>
</reference>
<gene>
    <name evidence="1" type="ORF">GCM10022380_65830</name>
</gene>
<dbReference type="EMBL" id="BAABCM010000011">
    <property type="protein sequence ID" value="GAA3838497.1"/>
    <property type="molecule type" value="Genomic_DNA"/>
</dbReference>
<comment type="caution">
    <text evidence="1">The sequence shown here is derived from an EMBL/GenBank/DDBJ whole genome shotgun (WGS) entry which is preliminary data.</text>
</comment>
<dbReference type="Proteomes" id="UP001501624">
    <property type="component" value="Unassembled WGS sequence"/>
</dbReference>
<sequence>MLSETGPSETGLDETGLDEIAKAHAILAVIEDRHRRELGDDTYRVFKSALRAIADGRRER</sequence>
<name>A0ABP7JAE7_9PSEU</name>